<sequence length="135" mass="14970">MLLLSSTLKAERQKLVALAGNRTRASRVAGENSTTEPPMLSITGGGLLTKRLAVQAHPGTFTFCHDVDLMNKLECISMVKLNYKQKIMSKQCFSPSGNRSTVSRMTGGDTHHYTNEETTQELQKQWLSGLCICMY</sequence>
<proteinExistence type="predicted"/>
<evidence type="ECO:0000313" key="2">
    <source>
        <dbReference type="Proteomes" id="UP001345963"/>
    </source>
</evidence>
<reference evidence="1 2" key="1">
    <citation type="submission" date="2021-07" db="EMBL/GenBank/DDBJ databases">
        <authorList>
            <person name="Palmer J.M."/>
        </authorList>
    </citation>
    <scope>NUCLEOTIDE SEQUENCE [LARGE SCALE GENOMIC DNA]</scope>
    <source>
        <strain evidence="1 2">AT_MEX2019</strain>
        <tissue evidence="1">Muscle</tissue>
    </source>
</reference>
<comment type="caution">
    <text evidence="1">The sequence shown here is derived from an EMBL/GenBank/DDBJ whole genome shotgun (WGS) entry which is preliminary data.</text>
</comment>
<organism evidence="1 2">
    <name type="scientific">Ataeniobius toweri</name>
    <dbReference type="NCBI Taxonomy" id="208326"/>
    <lineage>
        <taxon>Eukaryota</taxon>
        <taxon>Metazoa</taxon>
        <taxon>Chordata</taxon>
        <taxon>Craniata</taxon>
        <taxon>Vertebrata</taxon>
        <taxon>Euteleostomi</taxon>
        <taxon>Actinopterygii</taxon>
        <taxon>Neopterygii</taxon>
        <taxon>Teleostei</taxon>
        <taxon>Neoteleostei</taxon>
        <taxon>Acanthomorphata</taxon>
        <taxon>Ovalentaria</taxon>
        <taxon>Atherinomorphae</taxon>
        <taxon>Cyprinodontiformes</taxon>
        <taxon>Goodeidae</taxon>
        <taxon>Ataeniobius</taxon>
    </lineage>
</organism>
<name>A0ABU7CM94_9TELE</name>
<gene>
    <name evidence="1" type="ORF">ATANTOWER_027786</name>
</gene>
<dbReference type="EMBL" id="JAHUTI010095359">
    <property type="protein sequence ID" value="MED6262855.1"/>
    <property type="molecule type" value="Genomic_DNA"/>
</dbReference>
<protein>
    <submittedName>
        <fullName evidence="1">Uncharacterized protein</fullName>
    </submittedName>
</protein>
<accession>A0ABU7CM94</accession>
<dbReference type="Proteomes" id="UP001345963">
    <property type="component" value="Unassembled WGS sequence"/>
</dbReference>
<keyword evidence="2" id="KW-1185">Reference proteome</keyword>
<evidence type="ECO:0000313" key="1">
    <source>
        <dbReference type="EMBL" id="MED6262855.1"/>
    </source>
</evidence>